<reference evidence="2 3" key="1">
    <citation type="submission" date="2023-03" db="EMBL/GenBank/DDBJ databases">
        <title>Isolation and description of six Streptomyces strains from soil environments, able to metabolize different microbial glucans.</title>
        <authorList>
            <person name="Widen T."/>
            <person name="Larsbrink J."/>
        </authorList>
    </citation>
    <scope>NUCLEOTIDE SEQUENCE [LARGE SCALE GENOMIC DNA]</scope>
    <source>
        <strain evidence="2 3">Alt2</strain>
    </source>
</reference>
<dbReference type="GO" id="GO:0005524">
    <property type="term" value="F:ATP binding"/>
    <property type="evidence" value="ECO:0007669"/>
    <property type="project" value="UniProtKB-KW"/>
</dbReference>
<keyword evidence="2" id="KW-0067">ATP-binding</keyword>
<name>A0ABY9IRY4_9ACTN</name>
<proteinExistence type="predicted"/>
<dbReference type="InterPro" id="IPR003594">
    <property type="entry name" value="HATPase_dom"/>
</dbReference>
<protein>
    <submittedName>
        <fullName evidence="2">ATP-binding protein</fullName>
    </submittedName>
</protein>
<dbReference type="Proteomes" id="UP001235744">
    <property type="component" value="Chromosome"/>
</dbReference>
<evidence type="ECO:0000259" key="1">
    <source>
        <dbReference type="Pfam" id="PF13581"/>
    </source>
</evidence>
<dbReference type="PANTHER" id="PTHR35526:SF3">
    <property type="entry name" value="ANTI-SIGMA-F FACTOR RSBW"/>
    <property type="match status" value="1"/>
</dbReference>
<evidence type="ECO:0000313" key="2">
    <source>
        <dbReference type="EMBL" id="WLQ58082.1"/>
    </source>
</evidence>
<dbReference type="CDD" id="cd16936">
    <property type="entry name" value="HATPase_RsbW-like"/>
    <property type="match status" value="1"/>
</dbReference>
<dbReference type="PANTHER" id="PTHR35526">
    <property type="entry name" value="ANTI-SIGMA-F FACTOR RSBW-RELATED"/>
    <property type="match status" value="1"/>
</dbReference>
<dbReference type="RefSeq" id="WP_219567307.1">
    <property type="nucleotide sequence ID" value="NZ_CP120988.1"/>
</dbReference>
<keyword evidence="3" id="KW-1185">Reference proteome</keyword>
<gene>
    <name evidence="2" type="ORF">P8A19_22805</name>
</gene>
<dbReference type="InterPro" id="IPR050267">
    <property type="entry name" value="Anti-sigma-factor_SerPK"/>
</dbReference>
<dbReference type="EMBL" id="CP120988">
    <property type="protein sequence ID" value="WLQ58082.1"/>
    <property type="molecule type" value="Genomic_DNA"/>
</dbReference>
<organism evidence="2 3">
    <name type="scientific">Streptomyces poriferorum</name>
    <dbReference type="NCBI Taxonomy" id="2798799"/>
    <lineage>
        <taxon>Bacteria</taxon>
        <taxon>Bacillati</taxon>
        <taxon>Actinomycetota</taxon>
        <taxon>Actinomycetes</taxon>
        <taxon>Kitasatosporales</taxon>
        <taxon>Streptomycetaceae</taxon>
        <taxon>Streptomyces</taxon>
    </lineage>
</organism>
<feature type="domain" description="Histidine kinase/HSP90-like ATPase" evidence="1">
    <location>
        <begin position="25"/>
        <end position="130"/>
    </location>
</feature>
<accession>A0ABY9IRY4</accession>
<keyword evidence="2" id="KW-0547">Nucleotide-binding</keyword>
<dbReference type="Pfam" id="PF13581">
    <property type="entry name" value="HATPase_c_2"/>
    <property type="match status" value="1"/>
</dbReference>
<evidence type="ECO:0000313" key="3">
    <source>
        <dbReference type="Proteomes" id="UP001235744"/>
    </source>
</evidence>
<sequence length="166" mass="17844">MLEPLRQGLPPIDPSDVSGSATCALPARYEAVGGARQFTRATLSCWGLNERFDDVALVVSELVTNALRHALPTDAPREPQDPPVRLHLMRWTSRLVCAVRDPSQASPVASEAEDSAESGRGLFLVDSFSDCWGWHPSPVLTTGSAATGPAPRGKVVWALFRLSEPA</sequence>